<dbReference type="Gene3D" id="1.10.443.10">
    <property type="entry name" value="Intergrase catalytic core"/>
    <property type="match status" value="1"/>
</dbReference>
<evidence type="ECO:0000256" key="3">
    <source>
        <dbReference type="ARBA" id="ARBA00023172"/>
    </source>
</evidence>
<accession>A0ABN8JU00</accession>
<dbReference type="Proteomes" id="UP001153050">
    <property type="component" value="Unassembled WGS sequence"/>
</dbReference>
<dbReference type="InterPro" id="IPR044068">
    <property type="entry name" value="CB"/>
</dbReference>
<dbReference type="PANTHER" id="PTHR30349:SF88">
    <property type="entry name" value="BLL1584 PROTEIN"/>
    <property type="match status" value="1"/>
</dbReference>
<organism evidence="7 8">
    <name type="scientific">Mesorhizobium escarrei</name>
    <dbReference type="NCBI Taxonomy" id="666018"/>
    <lineage>
        <taxon>Bacteria</taxon>
        <taxon>Pseudomonadati</taxon>
        <taxon>Pseudomonadota</taxon>
        <taxon>Alphaproteobacteria</taxon>
        <taxon>Hyphomicrobiales</taxon>
        <taxon>Phyllobacteriaceae</taxon>
        <taxon>Mesorhizobium</taxon>
    </lineage>
</organism>
<feature type="domain" description="Tyr recombinase" evidence="5">
    <location>
        <begin position="241"/>
        <end position="440"/>
    </location>
</feature>
<evidence type="ECO:0000256" key="4">
    <source>
        <dbReference type="PROSITE-ProRule" id="PRU01248"/>
    </source>
</evidence>
<dbReference type="InterPro" id="IPR013762">
    <property type="entry name" value="Integrase-like_cat_sf"/>
</dbReference>
<comment type="caution">
    <text evidence="7">The sequence shown here is derived from an EMBL/GenBank/DDBJ whole genome shotgun (WGS) entry which is preliminary data.</text>
</comment>
<keyword evidence="8" id="KW-1185">Reference proteome</keyword>
<evidence type="ECO:0000259" key="6">
    <source>
        <dbReference type="PROSITE" id="PS51900"/>
    </source>
</evidence>
<dbReference type="InterPro" id="IPR011010">
    <property type="entry name" value="DNA_brk_join_enz"/>
</dbReference>
<evidence type="ECO:0000256" key="2">
    <source>
        <dbReference type="ARBA" id="ARBA00023125"/>
    </source>
</evidence>
<dbReference type="InterPro" id="IPR010998">
    <property type="entry name" value="Integrase_recombinase_N"/>
</dbReference>
<keyword evidence="2 4" id="KW-0238">DNA-binding</keyword>
<proteinExistence type="predicted"/>
<sequence length="444" mass="49591">MDITLPYVHQPAGKTHYRYRRKVPDFLRQALGKTTIILPLGRTPAEVLRHYDKAHKQAEAMLKAATKGQVKPTEPKTELERYRWATRQVAEWGPMDDAQVDAMAAHLEETGQADLYRALVVPDRKPEPTLTDAVRLYLKEKVEGTPDETKKRQRVERVRGHVEKALGRDPDIRSLTRTDAREVRDHMQADGDMSAATVHRYLNDLRAVITHAIKEMDIRDAVNPFNKLEVKQDGPATQAKDARKPFTEGQLKAARARIVGHASVDLQRVWRMLAGTGCRLAEVTGLMVEDVHLDGTLPYLDLRFHPHRRLKNAGSVRRVPLVGDALKAAQEARSAAQEAREARLDGSRKADGGNFYPLFETYAKEGGANVASAALMKHVRKVITDPKVTVHSLRHRIKDKLIAADVPANVHDMILGHSSGNVSEAYGGPEARLEVATRALQRAL</sequence>
<gene>
    <name evidence="7" type="ORF">MES5069_230011</name>
</gene>
<evidence type="ECO:0000256" key="1">
    <source>
        <dbReference type="ARBA" id="ARBA00022908"/>
    </source>
</evidence>
<dbReference type="PANTHER" id="PTHR30349">
    <property type="entry name" value="PHAGE INTEGRASE-RELATED"/>
    <property type="match status" value="1"/>
</dbReference>
<dbReference type="RefSeq" id="WP_254017928.1">
    <property type="nucleotide sequence ID" value="NZ_CAKXZT010000117.1"/>
</dbReference>
<keyword evidence="3" id="KW-0233">DNA recombination</keyword>
<evidence type="ECO:0000313" key="7">
    <source>
        <dbReference type="EMBL" id="CAH2399593.1"/>
    </source>
</evidence>
<dbReference type="InterPro" id="IPR002104">
    <property type="entry name" value="Integrase_catalytic"/>
</dbReference>
<dbReference type="SUPFAM" id="SSF56349">
    <property type="entry name" value="DNA breaking-rejoining enzymes"/>
    <property type="match status" value="1"/>
</dbReference>
<dbReference type="PROSITE" id="PS51898">
    <property type="entry name" value="TYR_RECOMBINASE"/>
    <property type="match status" value="1"/>
</dbReference>
<dbReference type="PROSITE" id="PS51900">
    <property type="entry name" value="CB"/>
    <property type="match status" value="1"/>
</dbReference>
<protein>
    <submittedName>
        <fullName evidence="7">Integrase</fullName>
    </submittedName>
</protein>
<dbReference type="EMBL" id="CAKXZT010000117">
    <property type="protein sequence ID" value="CAH2399593.1"/>
    <property type="molecule type" value="Genomic_DNA"/>
</dbReference>
<dbReference type="InterPro" id="IPR050090">
    <property type="entry name" value="Tyrosine_recombinase_XerCD"/>
</dbReference>
<keyword evidence="1" id="KW-0229">DNA integration</keyword>
<reference evidence="7 8" key="1">
    <citation type="submission" date="2022-03" db="EMBL/GenBank/DDBJ databases">
        <authorList>
            <person name="Brunel B."/>
        </authorList>
    </citation>
    <scope>NUCLEOTIDE SEQUENCE [LARGE SCALE GENOMIC DNA]</scope>
    <source>
        <strain evidence="7">STM5069sample</strain>
    </source>
</reference>
<dbReference type="Gene3D" id="1.10.150.130">
    <property type="match status" value="1"/>
</dbReference>
<feature type="domain" description="Core-binding (CB)" evidence="6">
    <location>
        <begin position="128"/>
        <end position="213"/>
    </location>
</feature>
<name>A0ABN8JU00_9HYPH</name>
<dbReference type="Pfam" id="PF00589">
    <property type="entry name" value="Phage_integrase"/>
    <property type="match status" value="1"/>
</dbReference>
<evidence type="ECO:0000313" key="8">
    <source>
        <dbReference type="Proteomes" id="UP001153050"/>
    </source>
</evidence>
<evidence type="ECO:0000259" key="5">
    <source>
        <dbReference type="PROSITE" id="PS51898"/>
    </source>
</evidence>